<keyword evidence="3" id="KW-0548">Nucleotidyltransferase</keyword>
<dbReference type="SUPFAM" id="SSF56672">
    <property type="entry name" value="DNA/RNA polymerases"/>
    <property type="match status" value="1"/>
</dbReference>
<evidence type="ECO:0000313" key="3">
    <source>
        <dbReference type="EMBL" id="ATW55924.1"/>
    </source>
</evidence>
<keyword evidence="3" id="KW-0808">Transferase</keyword>
<sequence length="513" mass="59603">MTLITEMAAEDARDFFLKHNSYCSFPLPVYFDFSPLLHAVSDALDQKQNGINDIGYKKACNYENVNYILQTNKDGHYSWRPFDLIHPAIYAHIVHKITEEEAWDLLVDRFDTFQINEKIVCASLPRESEDDDISDTAETVSGWWRDVEQESINKSLQFKYLFTTDIANFYPSIYTHSIPWAIHTKEEAKEVRGDNTNLGNRIDHALRQMRWGQTNGIPQGSALMDFLAEIVLGYADELLGEKLEEEDIDDYHVIRYRDDYRIFTNSKEDSEAIARYLTVILQKLGLQLNASKTSLSEDIVLSSMKPDKQEALILFGKSVNTTTIQKTLLKLVIFSRKYKNSGQLERYLAKINKRLERMNKLKEDVRPIVSIIADIMVNNPRTFPSCALVLSNVLKFLEDDDEKVELIELIKYKFEPILGTGILDIWLQRISYHIDSDIEYKETLCSIVSGAHDKPHEHVWNSEWITDNNFKNIVMATTFIDYEKLEDCEPVIPEDEVVLYPYDSDYDYEEEEE</sequence>
<dbReference type="Proteomes" id="UP000230639">
    <property type="component" value="Chromosome"/>
</dbReference>
<dbReference type="GO" id="GO:0003964">
    <property type="term" value="F:RNA-directed DNA polymerase activity"/>
    <property type="evidence" value="ECO:0007669"/>
    <property type="project" value="UniProtKB-KW"/>
</dbReference>
<dbReference type="PANTHER" id="PTHR34047">
    <property type="entry name" value="NUCLEAR INTRON MATURASE 1, MITOCHONDRIAL-RELATED"/>
    <property type="match status" value="1"/>
</dbReference>
<dbReference type="Pfam" id="PF00078">
    <property type="entry name" value="RVT_1"/>
    <property type="match status" value="1"/>
</dbReference>
<organism evidence="3 4">
    <name type="scientific">Salmonella diarizonae</name>
    <dbReference type="NCBI Taxonomy" id="59204"/>
    <lineage>
        <taxon>Bacteria</taxon>
        <taxon>Pseudomonadati</taxon>
        <taxon>Pseudomonadota</taxon>
        <taxon>Gammaproteobacteria</taxon>
        <taxon>Enterobacterales</taxon>
        <taxon>Enterobacteriaceae</taxon>
        <taxon>Salmonella</taxon>
    </lineage>
</organism>
<dbReference type="EMBL" id="CP023345">
    <property type="protein sequence ID" value="ATW55924.1"/>
    <property type="molecule type" value="Genomic_DNA"/>
</dbReference>
<protein>
    <submittedName>
        <fullName evidence="3">Reverse transcriptase</fullName>
    </submittedName>
</protein>
<name>A0A2I5HK11_SALDZ</name>
<dbReference type="PROSITE" id="PS50878">
    <property type="entry name" value="RT_POL"/>
    <property type="match status" value="1"/>
</dbReference>
<evidence type="ECO:0000259" key="2">
    <source>
        <dbReference type="PROSITE" id="PS50878"/>
    </source>
</evidence>
<comment type="similarity">
    <text evidence="1">Belongs to the bacterial reverse transcriptase family.</text>
</comment>
<feature type="domain" description="Reverse transcriptase" evidence="2">
    <location>
        <begin position="1"/>
        <end position="319"/>
    </location>
</feature>
<dbReference type="InterPro" id="IPR000477">
    <property type="entry name" value="RT_dom"/>
</dbReference>
<dbReference type="AlphaFoldDB" id="A0A2I5HK11"/>
<gene>
    <name evidence="3" type="ORF">CNQ75_16190</name>
</gene>
<dbReference type="PANTHER" id="PTHR34047:SF8">
    <property type="entry name" value="PROTEIN YKFC"/>
    <property type="match status" value="1"/>
</dbReference>
<dbReference type="InterPro" id="IPR051083">
    <property type="entry name" value="GrpII_Intron_Splice-Mob/Def"/>
</dbReference>
<dbReference type="RefSeq" id="WP_063390155.1">
    <property type="nucleotide sequence ID" value="NZ_CP011288.1"/>
</dbReference>
<accession>A0A2I5HK11</accession>
<proteinExistence type="inferred from homology"/>
<dbReference type="STRING" id="59204.UQ49_05690"/>
<dbReference type="InterPro" id="IPR043502">
    <property type="entry name" value="DNA/RNA_pol_sf"/>
</dbReference>
<reference evidence="3 4" key="1">
    <citation type="submission" date="2017-09" db="EMBL/GenBank/DDBJ databases">
        <title>Complete genome of Salmonella enterica subsp. diarizonae isolated from stool of a patient with bacterial enteropathy.</title>
        <authorList>
            <person name="Zhou J."/>
            <person name="Chen Q."/>
            <person name="Guo L."/>
            <person name="Fan J."/>
        </authorList>
    </citation>
    <scope>NUCLEOTIDE SEQUENCE [LARGE SCALE GENOMIC DNA]</scope>
    <source>
        <strain evidence="3 4">HZS154</strain>
    </source>
</reference>
<dbReference type="CDD" id="cd01646">
    <property type="entry name" value="RT_Bac_retron_I"/>
    <property type="match status" value="1"/>
</dbReference>
<keyword evidence="3" id="KW-0695">RNA-directed DNA polymerase</keyword>
<evidence type="ECO:0000313" key="4">
    <source>
        <dbReference type="Proteomes" id="UP000230639"/>
    </source>
</evidence>
<evidence type="ECO:0000256" key="1">
    <source>
        <dbReference type="ARBA" id="ARBA00034120"/>
    </source>
</evidence>